<reference evidence="3" key="1">
    <citation type="journal article" date="2013" name="Genome Announc.">
        <title>Draft genome sequence of Neofusicoccum parvum isolate UCR-NP2, a fungal vascular pathogen associated with grapevine cankers.</title>
        <authorList>
            <person name="Blanco-Ulate B."/>
            <person name="Rolshausen P."/>
            <person name="Cantu D."/>
        </authorList>
    </citation>
    <scope>NUCLEOTIDE SEQUENCE [LARGE SCALE GENOMIC DNA]</scope>
    <source>
        <strain evidence="3">UCR-NP2</strain>
    </source>
</reference>
<dbReference type="GO" id="GO:0010508">
    <property type="term" value="P:positive regulation of autophagy"/>
    <property type="evidence" value="ECO:0007669"/>
    <property type="project" value="TreeGrafter"/>
</dbReference>
<dbReference type="KEGG" id="npa:UCRNP2_9708"/>
<dbReference type="eggNOG" id="KOG3572">
    <property type="taxonomic scope" value="Eukaryota"/>
</dbReference>
<dbReference type="Proteomes" id="UP000013521">
    <property type="component" value="Unassembled WGS sequence"/>
</dbReference>
<dbReference type="PANTHER" id="PTHR13179">
    <property type="entry name" value="DEP DOMAIN CONTAINING PROTEIN 5"/>
    <property type="match status" value="1"/>
</dbReference>
<organism evidence="2 3">
    <name type="scientific">Botryosphaeria parva (strain UCR-NP2)</name>
    <name type="common">Grapevine canker fungus</name>
    <name type="synonym">Neofusicoccum parvum</name>
    <dbReference type="NCBI Taxonomy" id="1287680"/>
    <lineage>
        <taxon>Eukaryota</taxon>
        <taxon>Fungi</taxon>
        <taxon>Dikarya</taxon>
        <taxon>Ascomycota</taxon>
        <taxon>Pezizomycotina</taxon>
        <taxon>Dothideomycetes</taxon>
        <taxon>Dothideomycetes incertae sedis</taxon>
        <taxon>Botryosphaeriales</taxon>
        <taxon>Botryosphaeriaceae</taxon>
        <taxon>Neofusicoccum</taxon>
    </lineage>
</organism>
<dbReference type="Pfam" id="PF12257">
    <property type="entry name" value="IML1"/>
    <property type="match status" value="1"/>
</dbReference>
<accession>R1G622</accession>
<evidence type="ECO:0000313" key="2">
    <source>
        <dbReference type="EMBL" id="EOD43566.1"/>
    </source>
</evidence>
<gene>
    <name evidence="2" type="ORF">UCRNP2_9708</name>
</gene>
<dbReference type="GO" id="GO:1904262">
    <property type="term" value="P:negative regulation of TORC1 signaling"/>
    <property type="evidence" value="ECO:0007669"/>
    <property type="project" value="TreeGrafter"/>
</dbReference>
<evidence type="ECO:0000313" key="3">
    <source>
        <dbReference type="Proteomes" id="UP000013521"/>
    </source>
</evidence>
<sequence>MQVMLSPAENDLYSASHVEISFRDEYLSRADMWRFAISELSGKTVYKGQKLLFMGTIKATVKNVFVDGQTTHSAYFSTITKPVFRSESARYVLFIQMSKEMWNFDTEGSGEIMFNKVINGFLPDLFKRWQRLDAKHLVTIIMFTRMQKNFGLSSVMSL</sequence>
<dbReference type="GO" id="GO:1990130">
    <property type="term" value="C:GATOR1 complex"/>
    <property type="evidence" value="ECO:0007669"/>
    <property type="project" value="TreeGrafter"/>
</dbReference>
<proteinExistence type="predicted"/>
<dbReference type="STRING" id="1287680.R1G622"/>
<dbReference type="GO" id="GO:0005096">
    <property type="term" value="F:GTPase activator activity"/>
    <property type="evidence" value="ECO:0007669"/>
    <property type="project" value="InterPro"/>
</dbReference>
<dbReference type="AlphaFoldDB" id="R1G622"/>
<dbReference type="InterPro" id="IPR027244">
    <property type="entry name" value="IML1"/>
</dbReference>
<dbReference type="EMBL" id="KB916814">
    <property type="protein sequence ID" value="EOD43566.1"/>
    <property type="molecule type" value="Genomic_DNA"/>
</dbReference>
<dbReference type="HOGENOM" id="CLU_131628_0_0_1"/>
<dbReference type="InterPro" id="IPR048255">
    <property type="entry name" value="IML1_N"/>
</dbReference>
<dbReference type="OrthoDB" id="39497at2759"/>
<dbReference type="PANTHER" id="PTHR13179:SF8">
    <property type="entry name" value="GATOR COMPLEX PROTEIN DEPDC5"/>
    <property type="match status" value="1"/>
</dbReference>
<protein>
    <submittedName>
        <fullName evidence="2">Putative vacuolar membrane-associated protein iml-1 protein</fullName>
    </submittedName>
</protein>
<evidence type="ECO:0000259" key="1">
    <source>
        <dbReference type="Pfam" id="PF12257"/>
    </source>
</evidence>
<feature type="domain" description="Vacuolar membrane-associated protein Iml1 N-terminal" evidence="1">
    <location>
        <begin position="18"/>
        <end position="148"/>
    </location>
</feature>
<name>R1G622_BOTPV</name>